<sequence length="363" mass="41888">MLCLQNKEKPLSVEEIEYNINMLKGKLMNKKNGTSKLQQELVKILNKIPISELTWDNPLASQVISYDSKLVHRLSDKQKKKFMKLAEKMVPLTIPSSVYRECNKLAINFSPRNELSLSYGLSHDGTWKESDNKLKEIAVKILDMLRNVWCNPAFGDEFIKSMNEGTYVNNVIVSAIHASLSDNPFGERAFITTFERQSVASADRKGEGRMGRRPDVMFITKEHSKIYELMYAECSKIDCTAKKEKDDRVKLWREANDGMYWVLKSRKPKKDQFGIVGLQVAGLKISLNVLIRDKHEVHRYYKLHESTIPIRYSNDPSVLAEFVKTFLILRNILIVNMYLLRSTPPRRSKRNLENSSTVPSPLR</sequence>
<keyword evidence="2" id="KW-1185">Reference proteome</keyword>
<dbReference type="EMBL" id="QKWP01000872">
    <property type="protein sequence ID" value="RIB14007.1"/>
    <property type="molecule type" value="Genomic_DNA"/>
</dbReference>
<dbReference type="Proteomes" id="UP000266673">
    <property type="component" value="Unassembled WGS sequence"/>
</dbReference>
<protein>
    <submittedName>
        <fullName evidence="1">Uncharacterized protein</fullName>
    </submittedName>
</protein>
<evidence type="ECO:0000313" key="1">
    <source>
        <dbReference type="EMBL" id="RIB14007.1"/>
    </source>
</evidence>
<evidence type="ECO:0000313" key="2">
    <source>
        <dbReference type="Proteomes" id="UP000266673"/>
    </source>
</evidence>
<dbReference type="OrthoDB" id="2353057at2759"/>
<dbReference type="AlphaFoldDB" id="A0A397UXV0"/>
<reference evidence="1 2" key="1">
    <citation type="submission" date="2018-06" db="EMBL/GenBank/DDBJ databases">
        <title>Comparative genomics reveals the genomic features of Rhizophagus irregularis, R. cerebriforme, R. diaphanum and Gigaspora rosea, and their symbiotic lifestyle signature.</title>
        <authorList>
            <person name="Morin E."/>
            <person name="San Clemente H."/>
            <person name="Chen E.C.H."/>
            <person name="De La Providencia I."/>
            <person name="Hainaut M."/>
            <person name="Kuo A."/>
            <person name="Kohler A."/>
            <person name="Murat C."/>
            <person name="Tang N."/>
            <person name="Roy S."/>
            <person name="Loubradou J."/>
            <person name="Henrissat B."/>
            <person name="Grigoriev I.V."/>
            <person name="Corradi N."/>
            <person name="Roux C."/>
            <person name="Martin F.M."/>
        </authorList>
    </citation>
    <scope>NUCLEOTIDE SEQUENCE [LARGE SCALE GENOMIC DNA]</scope>
    <source>
        <strain evidence="1 2">DAOM 194757</strain>
    </source>
</reference>
<gene>
    <name evidence="1" type="ORF">C2G38_1690119</name>
</gene>
<organism evidence="1 2">
    <name type="scientific">Gigaspora rosea</name>
    <dbReference type="NCBI Taxonomy" id="44941"/>
    <lineage>
        <taxon>Eukaryota</taxon>
        <taxon>Fungi</taxon>
        <taxon>Fungi incertae sedis</taxon>
        <taxon>Mucoromycota</taxon>
        <taxon>Glomeromycotina</taxon>
        <taxon>Glomeromycetes</taxon>
        <taxon>Diversisporales</taxon>
        <taxon>Gigasporaceae</taxon>
        <taxon>Gigaspora</taxon>
    </lineage>
</organism>
<accession>A0A397UXV0</accession>
<proteinExistence type="predicted"/>
<comment type="caution">
    <text evidence="1">The sequence shown here is derived from an EMBL/GenBank/DDBJ whole genome shotgun (WGS) entry which is preliminary data.</text>
</comment>
<name>A0A397UXV0_9GLOM</name>